<dbReference type="STRING" id="946333.A4W93_08925"/>
<proteinExistence type="predicted"/>
<sequence>MVTAMVRRSRGFTLIELLVVMSIIALLLTIAVPRYFGSLNRSKEVALQENLHVLRTTLDKFRADTGRYPETLDELVEAKYLRAVPADPVTESAATWVMVPPREAGSTGVGDVRSGAQGQMKDGRRYDTL</sequence>
<dbReference type="PROSITE" id="PS00409">
    <property type="entry name" value="PROKAR_NTER_METHYL"/>
    <property type="match status" value="1"/>
</dbReference>
<gene>
    <name evidence="2" type="ORF">A4W93_08925</name>
</gene>
<dbReference type="Pfam" id="PF07963">
    <property type="entry name" value="N_methyl"/>
    <property type="match status" value="1"/>
</dbReference>
<keyword evidence="1" id="KW-0488">Methylation</keyword>
<dbReference type="KEGG" id="rgu:A4W93_08925"/>
<reference evidence="2 3" key="1">
    <citation type="submission" date="2016-04" db="EMBL/GenBank/DDBJ databases">
        <title>Complete genome sequence of natural rubber-degrading, novel Gram-negative bacterium, Rhizobacter gummiphilus strain NS21.</title>
        <authorList>
            <person name="Tabata M."/>
            <person name="Kasai D."/>
            <person name="Fukuda M."/>
        </authorList>
    </citation>
    <scope>NUCLEOTIDE SEQUENCE [LARGE SCALE GENOMIC DNA]</scope>
    <source>
        <strain evidence="2 3">NS21</strain>
    </source>
</reference>
<evidence type="ECO:0000313" key="3">
    <source>
        <dbReference type="Proteomes" id="UP000193427"/>
    </source>
</evidence>
<dbReference type="PANTHER" id="PTHR30093">
    <property type="entry name" value="GENERAL SECRETION PATHWAY PROTEIN G"/>
    <property type="match status" value="1"/>
</dbReference>
<dbReference type="InterPro" id="IPR045584">
    <property type="entry name" value="Pilin-like"/>
</dbReference>
<dbReference type="SUPFAM" id="SSF54523">
    <property type="entry name" value="Pili subunits"/>
    <property type="match status" value="1"/>
</dbReference>
<accession>A0A1W6L6X2</accession>
<protein>
    <submittedName>
        <fullName evidence="2">Type II secretion system protein G</fullName>
    </submittedName>
</protein>
<dbReference type="GO" id="GO:0015627">
    <property type="term" value="C:type II protein secretion system complex"/>
    <property type="evidence" value="ECO:0007669"/>
    <property type="project" value="InterPro"/>
</dbReference>
<organism evidence="2 3">
    <name type="scientific">Piscinibacter gummiphilus</name>
    <dbReference type="NCBI Taxonomy" id="946333"/>
    <lineage>
        <taxon>Bacteria</taxon>
        <taxon>Pseudomonadati</taxon>
        <taxon>Pseudomonadota</taxon>
        <taxon>Betaproteobacteria</taxon>
        <taxon>Burkholderiales</taxon>
        <taxon>Sphaerotilaceae</taxon>
        <taxon>Piscinibacter</taxon>
    </lineage>
</organism>
<dbReference type="Proteomes" id="UP000193427">
    <property type="component" value="Chromosome"/>
</dbReference>
<dbReference type="AlphaFoldDB" id="A0A1W6L6X2"/>
<dbReference type="PRINTS" id="PR00813">
    <property type="entry name" value="BCTERIALGSPG"/>
</dbReference>
<dbReference type="PANTHER" id="PTHR30093:SF47">
    <property type="entry name" value="TYPE IV PILUS NON-CORE MINOR PILIN PILE"/>
    <property type="match status" value="1"/>
</dbReference>
<dbReference type="InterPro" id="IPR012902">
    <property type="entry name" value="N_methyl_site"/>
</dbReference>
<name>A0A1W6L6X2_9BURK</name>
<dbReference type="NCBIfam" id="TIGR02532">
    <property type="entry name" value="IV_pilin_GFxxxE"/>
    <property type="match status" value="1"/>
</dbReference>
<dbReference type="Gene3D" id="3.30.700.10">
    <property type="entry name" value="Glycoprotein, Type 4 Pilin"/>
    <property type="match status" value="1"/>
</dbReference>
<dbReference type="InterPro" id="IPR000983">
    <property type="entry name" value="Bac_GSPG_pilin"/>
</dbReference>
<dbReference type="GO" id="GO:0015628">
    <property type="term" value="P:protein secretion by the type II secretion system"/>
    <property type="evidence" value="ECO:0007669"/>
    <property type="project" value="InterPro"/>
</dbReference>
<evidence type="ECO:0000313" key="2">
    <source>
        <dbReference type="EMBL" id="ARN20025.1"/>
    </source>
</evidence>
<dbReference type="EMBL" id="CP015118">
    <property type="protein sequence ID" value="ARN20025.1"/>
    <property type="molecule type" value="Genomic_DNA"/>
</dbReference>
<evidence type="ECO:0000256" key="1">
    <source>
        <dbReference type="ARBA" id="ARBA00022481"/>
    </source>
</evidence>
<keyword evidence="3" id="KW-1185">Reference proteome</keyword>